<dbReference type="EMBL" id="JADCNM010000006">
    <property type="protein sequence ID" value="KAG0478524.1"/>
    <property type="molecule type" value="Genomic_DNA"/>
</dbReference>
<gene>
    <name evidence="1" type="ORF">HPP92_013243</name>
</gene>
<organism evidence="1 2">
    <name type="scientific">Vanilla planifolia</name>
    <name type="common">Vanilla</name>
    <dbReference type="NCBI Taxonomy" id="51239"/>
    <lineage>
        <taxon>Eukaryota</taxon>
        <taxon>Viridiplantae</taxon>
        <taxon>Streptophyta</taxon>
        <taxon>Embryophyta</taxon>
        <taxon>Tracheophyta</taxon>
        <taxon>Spermatophyta</taxon>
        <taxon>Magnoliopsida</taxon>
        <taxon>Liliopsida</taxon>
        <taxon>Asparagales</taxon>
        <taxon>Orchidaceae</taxon>
        <taxon>Vanilloideae</taxon>
        <taxon>Vanilleae</taxon>
        <taxon>Vanilla</taxon>
    </lineage>
</organism>
<evidence type="ECO:0000313" key="1">
    <source>
        <dbReference type="EMBL" id="KAG0478524.1"/>
    </source>
</evidence>
<sequence length="84" mass="9670">MRFKENFRAVDVGSLENCSSAKHNREMLEKINCCNLNTMKAREERKRVLKGAAAIERILFEIAKKRSKISITIDLDELEGENSK</sequence>
<proteinExistence type="predicted"/>
<reference evidence="1 2" key="1">
    <citation type="journal article" date="2020" name="Nat. Food">
        <title>A phased Vanilla planifolia genome enables genetic improvement of flavour and production.</title>
        <authorList>
            <person name="Hasing T."/>
            <person name="Tang H."/>
            <person name="Brym M."/>
            <person name="Khazi F."/>
            <person name="Huang T."/>
            <person name="Chambers A.H."/>
        </authorList>
    </citation>
    <scope>NUCLEOTIDE SEQUENCE [LARGE SCALE GENOMIC DNA]</scope>
    <source>
        <tissue evidence="1">Leaf</tissue>
    </source>
</reference>
<name>A0A835UWJ9_VANPL</name>
<dbReference type="AlphaFoldDB" id="A0A835UWJ9"/>
<accession>A0A835UWJ9</accession>
<protein>
    <submittedName>
        <fullName evidence="1">Uncharacterized protein</fullName>
    </submittedName>
</protein>
<dbReference type="Proteomes" id="UP000639772">
    <property type="component" value="Chromosome 6"/>
</dbReference>
<comment type="caution">
    <text evidence="1">The sequence shown here is derived from an EMBL/GenBank/DDBJ whole genome shotgun (WGS) entry which is preliminary data.</text>
</comment>
<evidence type="ECO:0000313" key="2">
    <source>
        <dbReference type="Proteomes" id="UP000639772"/>
    </source>
</evidence>